<keyword evidence="3" id="KW-1185">Reference proteome</keyword>
<dbReference type="InterPro" id="IPR040783">
    <property type="entry name" value="VLRF1"/>
</dbReference>
<dbReference type="Pfam" id="PF18859">
    <property type="entry name" value="acVLRF1"/>
    <property type="match status" value="1"/>
</dbReference>
<dbReference type="AlphaFoldDB" id="A0A367FHN6"/>
<dbReference type="Proteomes" id="UP000253094">
    <property type="component" value="Unassembled WGS sequence"/>
</dbReference>
<dbReference type="OrthoDB" id="3728778at2"/>
<dbReference type="Gene3D" id="3.30.420.60">
    <property type="entry name" value="eRF1 domain 2"/>
    <property type="match status" value="1"/>
</dbReference>
<dbReference type="NCBIfam" id="NF041024">
    <property type="entry name" value="acVLRF1_NCBI"/>
    <property type="match status" value="1"/>
</dbReference>
<dbReference type="InterPro" id="IPR042226">
    <property type="entry name" value="eFR1_2_sf"/>
</dbReference>
<name>A0A367FHN6_9ACTN</name>
<sequence>MTSRPAAGGGRWVSVVPERLAGWAQGFAGRHGPVVAVADGDVVRLRAEDGALAECHVPFPPLSAPGDPEAEGGPVGDLVAHAARERRVGVLLVRLGGYAAGVFEGERLVVSKVGSRQVHGRSAAGGWSQQRFARRRQKQASEALGAAAEVAARVLGPHVPDLDAVVLGGDRRAADALREDRRLAAVFALASGPFLDVPDPRLAVLKETPQRFRAVRIRVVDPEG</sequence>
<dbReference type="SUPFAM" id="SSF53137">
    <property type="entry name" value="Translational machinery components"/>
    <property type="match status" value="1"/>
</dbReference>
<proteinExistence type="predicted"/>
<evidence type="ECO:0000313" key="2">
    <source>
        <dbReference type="EMBL" id="RCG29841.1"/>
    </source>
</evidence>
<gene>
    <name evidence="2" type="ORF">DQ384_19055</name>
</gene>
<comment type="caution">
    <text evidence="2">The sequence shown here is derived from an EMBL/GenBank/DDBJ whole genome shotgun (WGS) entry which is preliminary data.</text>
</comment>
<organism evidence="2 3">
    <name type="scientific">Sphaerisporangium album</name>
    <dbReference type="NCBI Taxonomy" id="509200"/>
    <lineage>
        <taxon>Bacteria</taxon>
        <taxon>Bacillati</taxon>
        <taxon>Actinomycetota</taxon>
        <taxon>Actinomycetes</taxon>
        <taxon>Streptosporangiales</taxon>
        <taxon>Streptosporangiaceae</taxon>
        <taxon>Sphaerisporangium</taxon>
    </lineage>
</organism>
<dbReference type="EMBL" id="QOIL01000010">
    <property type="protein sequence ID" value="RCG29841.1"/>
    <property type="molecule type" value="Genomic_DNA"/>
</dbReference>
<feature type="domain" description="Actinobacteria/chloroflexi VLRF1 release factor" evidence="1">
    <location>
        <begin position="86"/>
        <end position="218"/>
    </location>
</feature>
<dbReference type="RefSeq" id="WP_114030350.1">
    <property type="nucleotide sequence ID" value="NZ_QOIL01000010.1"/>
</dbReference>
<evidence type="ECO:0000313" key="3">
    <source>
        <dbReference type="Proteomes" id="UP000253094"/>
    </source>
</evidence>
<accession>A0A367FHN6</accession>
<evidence type="ECO:0000259" key="1">
    <source>
        <dbReference type="Pfam" id="PF18859"/>
    </source>
</evidence>
<protein>
    <recommendedName>
        <fullName evidence="1">Actinobacteria/chloroflexi VLRF1 release factor domain-containing protein</fullName>
    </recommendedName>
</protein>
<reference evidence="2 3" key="1">
    <citation type="submission" date="2018-06" db="EMBL/GenBank/DDBJ databases">
        <title>Sphaerisporangium craniellae sp. nov., isolated from a marine sponge in the South China Sea.</title>
        <authorList>
            <person name="Li L."/>
        </authorList>
    </citation>
    <scope>NUCLEOTIDE SEQUENCE [LARGE SCALE GENOMIC DNA]</scope>
    <source>
        <strain evidence="2 3">CCTCC AA 208026</strain>
    </source>
</reference>